<keyword evidence="4" id="KW-0813">Transport</keyword>
<dbReference type="GO" id="GO:0016020">
    <property type="term" value="C:membrane"/>
    <property type="evidence" value="ECO:0007669"/>
    <property type="project" value="UniProtKB-SubCell"/>
</dbReference>
<keyword evidence="2" id="KW-0112">Calmodulin-binding</keyword>
<keyword evidence="8" id="KW-1185">Reference proteome</keyword>
<dbReference type="Gene3D" id="2.60.120.10">
    <property type="entry name" value="Jelly Rolls"/>
    <property type="match status" value="1"/>
</dbReference>
<dbReference type="CDD" id="cd00038">
    <property type="entry name" value="CAP_ED"/>
    <property type="match status" value="1"/>
</dbReference>
<evidence type="ECO:0000256" key="2">
    <source>
        <dbReference type="ARBA" id="ARBA00022860"/>
    </source>
</evidence>
<evidence type="ECO:0000259" key="6">
    <source>
        <dbReference type="PROSITE" id="PS50042"/>
    </source>
</evidence>
<sequence>MVHNSGIQKWNGCSCKPYTFFHRAPSIHSSIRNHVSDQSTHPQKYRSCHQDCLVRGNVQPRPVHISKPCLRSFMVCLVNSTAVRLLEFRMHEEMNATHSPSCNYYFLDCSTVGKPARNAWLKKTNVIINCDALNDDNKDFEFEMFADAFTNNVASSVDAGDPRQMMLSCEFSLVNHLLECLQDNHYSVRRHWRSRISSFIAFELSSIYYSKTRGVENPPKGYRRVDETPAIAAGFARPCPPVPFFNQMDDQILDAICERLVSSLNTKDMYLVREGDPVREMIFIIRGEVESSTTNSGRTEFYSSITLGPGDFCGEELLTWALIPNSDSCLYLPLSTRTVKSITEVEAFALRAWELKYVAKQFKRLHSKKLQHAFRYYSHQWRTWGACFIEAAWRQYKRRKMAIELAKQENLFDDGGEGVLGEEDEGGSSDTSYQTQHLGVTLLASKFAKNTRRGAKKVMARISHDESMLKMPKMFKPVEPDFSAL</sequence>
<proteinExistence type="predicted"/>
<dbReference type="SMART" id="SM00100">
    <property type="entry name" value="cNMP"/>
    <property type="match status" value="1"/>
</dbReference>
<dbReference type="InterPro" id="IPR014710">
    <property type="entry name" value="RmlC-like_jellyroll"/>
</dbReference>
<evidence type="ECO:0000256" key="4">
    <source>
        <dbReference type="ARBA" id="ARBA00023286"/>
    </source>
</evidence>
<name>A0A6A3BL61_HIBSY</name>
<dbReference type="PROSITE" id="PS50042">
    <property type="entry name" value="CNMP_BINDING_3"/>
    <property type="match status" value="1"/>
</dbReference>
<keyword evidence="4" id="KW-1071">Ligand-gated ion channel</keyword>
<evidence type="ECO:0000313" key="7">
    <source>
        <dbReference type="EMBL" id="KAE8717364.1"/>
    </source>
</evidence>
<feature type="domain" description="Cyclic nucleotide-binding" evidence="6">
    <location>
        <begin position="244"/>
        <end position="318"/>
    </location>
</feature>
<dbReference type="GO" id="GO:0030552">
    <property type="term" value="F:cAMP binding"/>
    <property type="evidence" value="ECO:0007669"/>
    <property type="project" value="UniProtKB-KW"/>
</dbReference>
<dbReference type="AlphaFoldDB" id="A0A6A3BL61"/>
<protein>
    <submittedName>
        <fullName evidence="7">Spermidine synthase 1</fullName>
    </submittedName>
</protein>
<reference evidence="7" key="1">
    <citation type="submission" date="2019-09" db="EMBL/GenBank/DDBJ databases">
        <title>Draft genome information of white flower Hibiscus syriacus.</title>
        <authorList>
            <person name="Kim Y.-M."/>
        </authorList>
    </citation>
    <scope>NUCLEOTIDE SEQUENCE [LARGE SCALE GENOMIC DNA]</scope>
    <source>
        <strain evidence="7">YM2019G1</strain>
    </source>
</reference>
<dbReference type="PANTHER" id="PTHR45651">
    <property type="entry name" value="CYCLIC NUCLEOTIDE-GATED ION CHANNEL 15-RELATED-RELATED"/>
    <property type="match status" value="1"/>
</dbReference>
<dbReference type="GO" id="GO:0005516">
    <property type="term" value="F:calmodulin binding"/>
    <property type="evidence" value="ECO:0007669"/>
    <property type="project" value="UniProtKB-KW"/>
</dbReference>
<dbReference type="InterPro" id="IPR018490">
    <property type="entry name" value="cNMP-bd_dom_sf"/>
</dbReference>
<evidence type="ECO:0000256" key="1">
    <source>
        <dbReference type="ARBA" id="ARBA00022535"/>
    </source>
</evidence>
<evidence type="ECO:0000313" key="8">
    <source>
        <dbReference type="Proteomes" id="UP000436088"/>
    </source>
</evidence>
<organism evidence="7 8">
    <name type="scientific">Hibiscus syriacus</name>
    <name type="common">Rose of Sharon</name>
    <dbReference type="NCBI Taxonomy" id="106335"/>
    <lineage>
        <taxon>Eukaryota</taxon>
        <taxon>Viridiplantae</taxon>
        <taxon>Streptophyta</taxon>
        <taxon>Embryophyta</taxon>
        <taxon>Tracheophyta</taxon>
        <taxon>Spermatophyta</taxon>
        <taxon>Magnoliopsida</taxon>
        <taxon>eudicotyledons</taxon>
        <taxon>Gunneridae</taxon>
        <taxon>Pentapetalae</taxon>
        <taxon>rosids</taxon>
        <taxon>malvids</taxon>
        <taxon>Malvales</taxon>
        <taxon>Malvaceae</taxon>
        <taxon>Malvoideae</taxon>
        <taxon>Hibiscus</taxon>
    </lineage>
</organism>
<dbReference type="GO" id="GO:0030553">
    <property type="term" value="F:cGMP binding"/>
    <property type="evidence" value="ECO:0007669"/>
    <property type="project" value="UniProtKB-KW"/>
</dbReference>
<dbReference type="EMBL" id="VEPZ02000825">
    <property type="protein sequence ID" value="KAE8717364.1"/>
    <property type="molecule type" value="Genomic_DNA"/>
</dbReference>
<dbReference type="SUPFAM" id="SSF51206">
    <property type="entry name" value="cAMP-binding domain-like"/>
    <property type="match status" value="1"/>
</dbReference>
<dbReference type="InterPro" id="IPR000595">
    <property type="entry name" value="cNMP-bd_dom"/>
</dbReference>
<gene>
    <name evidence="7" type="ORF">F3Y22_tig00110050pilonHSYRG00097</name>
</gene>
<dbReference type="PANTHER" id="PTHR45651:SF114">
    <property type="entry name" value="CYCLIC NUCLEOTIDE-GATED ION CHANNEL 16-RELATED"/>
    <property type="match status" value="1"/>
</dbReference>
<dbReference type="Pfam" id="PF00027">
    <property type="entry name" value="cNMP_binding"/>
    <property type="match status" value="1"/>
</dbReference>
<dbReference type="Proteomes" id="UP000436088">
    <property type="component" value="Unassembled WGS sequence"/>
</dbReference>
<comment type="caution">
    <text evidence="7">The sequence shown here is derived from an EMBL/GenBank/DDBJ whole genome shotgun (WGS) entry which is preliminary data.</text>
</comment>
<keyword evidence="3" id="KW-0142">cGMP-binding</keyword>
<keyword evidence="5" id="KW-0407">Ion channel</keyword>
<dbReference type="GO" id="GO:0034220">
    <property type="term" value="P:monoatomic ion transmembrane transport"/>
    <property type="evidence" value="ECO:0007669"/>
    <property type="project" value="UniProtKB-KW"/>
</dbReference>
<evidence type="ECO:0000256" key="5">
    <source>
        <dbReference type="ARBA" id="ARBA00023303"/>
    </source>
</evidence>
<evidence type="ECO:0000256" key="3">
    <source>
        <dbReference type="ARBA" id="ARBA00022992"/>
    </source>
</evidence>
<accession>A0A6A3BL61</accession>
<keyword evidence="4" id="KW-0406">Ion transport</keyword>
<keyword evidence="3" id="KW-0547">Nucleotide-binding</keyword>
<keyword evidence="1" id="KW-0140">cGMP</keyword>